<dbReference type="InterPro" id="IPR007751">
    <property type="entry name" value="DUF676_lipase-like"/>
</dbReference>
<dbReference type="EMBL" id="FO082052">
    <property type="protein sequence ID" value="CCE80766.1"/>
    <property type="molecule type" value="Genomic_DNA"/>
</dbReference>
<evidence type="ECO:0000256" key="2">
    <source>
        <dbReference type="ARBA" id="ARBA00022963"/>
    </source>
</evidence>
<keyword evidence="8" id="KW-1185">Reference proteome</keyword>
<dbReference type="HOGENOM" id="CLU_027968_2_0_1"/>
<evidence type="ECO:0000256" key="3">
    <source>
        <dbReference type="SAM" id="MobiDB-lite"/>
    </source>
</evidence>
<reference evidence="7" key="1">
    <citation type="submission" date="2011-10" db="EMBL/GenBank/DDBJ databases">
        <authorList>
            <person name="Genoscope - CEA"/>
        </authorList>
    </citation>
    <scope>NUCLEOTIDE SEQUENCE</scope>
</reference>
<dbReference type="eggNOG" id="KOG4372">
    <property type="taxonomic scope" value="Eukaryota"/>
</dbReference>
<keyword evidence="4" id="KW-1133">Transmembrane helix</keyword>
<feature type="domain" description="DUF676" evidence="5">
    <location>
        <begin position="12"/>
        <end position="211"/>
    </location>
</feature>
<evidence type="ECO:0000313" key="8">
    <source>
        <dbReference type="Proteomes" id="UP000005222"/>
    </source>
</evidence>
<organism evidence="7 8">
    <name type="scientific">Pichia sorbitophila (strain ATCC MYA-4447 / BCRC 22081 / CBS 7064 / NBRC 10061 / NRRL Y-12695)</name>
    <name type="common">Hybrid yeast</name>
    <dbReference type="NCBI Taxonomy" id="559304"/>
    <lineage>
        <taxon>Eukaryota</taxon>
        <taxon>Fungi</taxon>
        <taxon>Dikarya</taxon>
        <taxon>Ascomycota</taxon>
        <taxon>Saccharomycotina</taxon>
        <taxon>Pichiomycetes</taxon>
        <taxon>Debaryomycetaceae</taxon>
        <taxon>Millerozyma</taxon>
    </lineage>
</organism>
<dbReference type="GO" id="GO:0004622">
    <property type="term" value="F:phosphatidylcholine lysophospholipase activity"/>
    <property type="evidence" value="ECO:0007669"/>
    <property type="project" value="TreeGrafter"/>
</dbReference>
<dbReference type="GO" id="GO:0016042">
    <property type="term" value="P:lipid catabolic process"/>
    <property type="evidence" value="ECO:0007669"/>
    <property type="project" value="UniProtKB-KW"/>
</dbReference>
<dbReference type="PANTHER" id="PTHR12482:SF24">
    <property type="entry name" value="LIPID DROPLET PHOSPHOLIPASE 1"/>
    <property type="match status" value="1"/>
</dbReference>
<evidence type="ECO:0000259" key="5">
    <source>
        <dbReference type="Pfam" id="PF05057"/>
    </source>
</evidence>
<feature type="region of interest" description="Disordered" evidence="3">
    <location>
        <begin position="393"/>
        <end position="434"/>
    </location>
</feature>
<keyword evidence="2" id="KW-0443">Lipid metabolism</keyword>
<proteinExistence type="inferred from homology"/>
<keyword evidence="4" id="KW-0812">Transmembrane</keyword>
<protein>
    <submittedName>
        <fullName evidence="7">Piso0_003097 protein</fullName>
    </submittedName>
</protein>
<evidence type="ECO:0000313" key="6">
    <source>
        <dbReference type="EMBL" id="CCE80001.1"/>
    </source>
</evidence>
<dbReference type="InterPro" id="IPR029058">
    <property type="entry name" value="AB_hydrolase_fold"/>
</dbReference>
<dbReference type="Proteomes" id="UP000005222">
    <property type="component" value="Chromosome H"/>
</dbReference>
<keyword evidence="4" id="KW-0472">Membrane</keyword>
<evidence type="ECO:0000256" key="4">
    <source>
        <dbReference type="SAM" id="Phobius"/>
    </source>
</evidence>
<keyword evidence="2" id="KW-0442">Lipid degradation</keyword>
<accession>G8YH64</accession>
<gene>
    <name evidence="7" type="primary">Piso0_003097</name>
    <name evidence="6" type="ORF">GNLVRS01_PISO0G04824g</name>
    <name evidence="7" type="ORF">GNLVRS01_PISO0H04825g</name>
</gene>
<dbReference type="SUPFAM" id="SSF53474">
    <property type="entry name" value="alpha/beta-Hydrolases"/>
    <property type="match status" value="1"/>
</dbReference>
<dbReference type="EMBL" id="FO082053">
    <property type="protein sequence ID" value="CCE80001.1"/>
    <property type="molecule type" value="Genomic_DNA"/>
</dbReference>
<dbReference type="PANTHER" id="PTHR12482">
    <property type="entry name" value="LIPASE ROG1-RELATED-RELATED"/>
    <property type="match status" value="1"/>
</dbReference>
<dbReference type="Pfam" id="PF05057">
    <property type="entry name" value="DUF676"/>
    <property type="match status" value="1"/>
</dbReference>
<name>G8YH64_PICSO</name>
<comment type="similarity">
    <text evidence="1">Belongs to the putative lipase ROG1 family.</text>
</comment>
<dbReference type="Gene3D" id="3.40.50.1820">
    <property type="entry name" value="alpha/beta hydrolase"/>
    <property type="match status" value="1"/>
</dbReference>
<reference evidence="8" key="2">
    <citation type="journal article" date="2012" name="G3 (Bethesda)">
        <title>Pichia sorbitophila, an interspecies yeast hybrid reveals early steps of genome resolution following polyploidization.</title>
        <authorList>
            <person name="Leh Louis V."/>
            <person name="Despons L."/>
            <person name="Friedrich A."/>
            <person name="Martin T."/>
            <person name="Durrens P."/>
            <person name="Casaregola S."/>
            <person name="Neuveglise C."/>
            <person name="Fairhead C."/>
            <person name="Marck C."/>
            <person name="Cruz J.A."/>
            <person name="Straub M.L."/>
            <person name="Kugler V."/>
            <person name="Sacerdot C."/>
            <person name="Uzunov Z."/>
            <person name="Thierry A."/>
            <person name="Weiss S."/>
            <person name="Bleykasten C."/>
            <person name="De Montigny J."/>
            <person name="Jacques N."/>
            <person name="Jung P."/>
            <person name="Lemaire M."/>
            <person name="Mallet S."/>
            <person name="Morel G."/>
            <person name="Richard G.F."/>
            <person name="Sarkar A."/>
            <person name="Savel G."/>
            <person name="Schacherer J."/>
            <person name="Seret M.L."/>
            <person name="Talla E."/>
            <person name="Samson G."/>
            <person name="Jubin C."/>
            <person name="Poulain J."/>
            <person name="Vacherie B."/>
            <person name="Barbe V."/>
            <person name="Pelletier E."/>
            <person name="Sherman D.J."/>
            <person name="Westhof E."/>
            <person name="Weissenbach J."/>
            <person name="Baret P.V."/>
            <person name="Wincker P."/>
            <person name="Gaillardin C."/>
            <person name="Dujon B."/>
            <person name="Souciet J.L."/>
        </authorList>
    </citation>
    <scope>NUCLEOTIDE SEQUENCE [LARGE SCALE GENOMIC DNA]</scope>
    <source>
        <strain evidence="8">ATCC MYA-4447 / BCRC 22081 / CBS 7064 / NBRC 10061 / NRRL Y-12695</strain>
    </source>
</reference>
<dbReference type="AlphaFoldDB" id="G8YH64"/>
<dbReference type="InParanoid" id="G8YH64"/>
<dbReference type="InterPro" id="IPR044294">
    <property type="entry name" value="Lipase-like"/>
</dbReference>
<dbReference type="FunCoup" id="G8YH64">
    <property type="interactions" value="230"/>
</dbReference>
<sequence length="549" mass="62807">MAEGDELKSQKEEEAHLFVLVHGLWGGPNHMSTIERAILELLPATSKEKIVTLKPSSFRFWKTYDGIEINAHRVIKDILYEIEILKQKSNYKVVKFSIVGYSLGGLIARFIIGEFFRLGFFDTVKPVFFTTFATPHVGVEFFKNFLFDKAANEVGRYLFGPSGKQLFVADDERLLVKLADPEGDFFKGLSLFEKHILLSNVRNDRTVAFFTSFITEYSPFDNWNTVRIKYLKDLSQSRIGKMWVRPKVVDLSRTTIVREERNSSFNVNAEVNSQEETSIFRSNVVLRYFMISVVALFLIPIWIPFVLISSLVASLYSSTKVRIIEKPNIKEHWTRVFHSVYGSSPIDIEDAKIALENRNKRKKLADHESFKGDTSNLTENTMEGIMYAEERFTTKASKRRERTDDNDGDGTQPAKDSSRSSASDDDTAVQNTVTPRDEDYELKSFFIDIEGNDRAMQDNHALLTSKEYLKFDIFTPSSRLNLGDDKSFIVRSLNKIPWVKIPVYIDAWNSHDGIVARRGPKTNPKGTSTIFLWVSLLRNHLQSSTNASS</sequence>
<evidence type="ECO:0000313" key="7">
    <source>
        <dbReference type="EMBL" id="CCE80766.1"/>
    </source>
</evidence>
<dbReference type="GO" id="GO:0047372">
    <property type="term" value="F:monoacylglycerol lipase activity"/>
    <property type="evidence" value="ECO:0007669"/>
    <property type="project" value="TreeGrafter"/>
</dbReference>
<evidence type="ECO:0000256" key="1">
    <source>
        <dbReference type="ARBA" id="ARBA00007920"/>
    </source>
</evidence>
<dbReference type="OrthoDB" id="273452at2759"/>
<feature type="transmembrane region" description="Helical" evidence="4">
    <location>
        <begin position="288"/>
        <end position="316"/>
    </location>
</feature>
<dbReference type="GO" id="GO:0005811">
    <property type="term" value="C:lipid droplet"/>
    <property type="evidence" value="ECO:0007669"/>
    <property type="project" value="TreeGrafter"/>
</dbReference>
<dbReference type="Proteomes" id="UP000005222">
    <property type="component" value="Chromosome G"/>
</dbReference>